<gene>
    <name evidence="1" type="ordered locus">DPPA07</name>
</gene>
<reference evidence="1 2" key="1">
    <citation type="journal article" date="2004" name="Environ. Microbiol.">
        <title>The genome of Desulfotalea psychrophila, a sulfate-reducing bacterium from permanently cold Arctic sediments.</title>
        <authorList>
            <person name="Rabus R."/>
            <person name="Ruepp A."/>
            <person name="Frickey T."/>
            <person name="Rattei T."/>
            <person name="Fartmann B."/>
            <person name="Stark M."/>
            <person name="Bauer M."/>
            <person name="Zibat A."/>
            <person name="Lombardot T."/>
            <person name="Becker I."/>
            <person name="Amann J."/>
            <person name="Gellner K."/>
            <person name="Teeling H."/>
            <person name="Leuschner W.D."/>
            <person name="Gloeckner F.-O."/>
            <person name="Lupas A.N."/>
            <person name="Amann R."/>
            <person name="Klenk H.-P."/>
        </authorList>
    </citation>
    <scope>NUCLEOTIDE SEQUENCE [LARGE SCALE GENOMIC DNA]</scope>
    <source>
        <strain evidence="2">DSM 12343 / LSv54</strain>
        <plasmid evidence="2">small</plasmid>
    </source>
</reference>
<name>Q6AI75_DESPS</name>
<protein>
    <submittedName>
        <fullName evidence="1">Uncharacterized protein</fullName>
    </submittedName>
</protein>
<keyword evidence="2" id="KW-1185">Reference proteome</keyword>
<accession>Q6AI75</accession>
<dbReference type="EMBL" id="CR522872">
    <property type="protein sequence ID" value="CAG37854.1"/>
    <property type="molecule type" value="Genomic_DNA"/>
</dbReference>
<geneLocation type="plasmid" evidence="2">
    <name>small</name>
</geneLocation>
<evidence type="ECO:0000313" key="2">
    <source>
        <dbReference type="Proteomes" id="UP000000602"/>
    </source>
</evidence>
<dbReference type="Proteomes" id="UP000000602">
    <property type="component" value="Plasmid small"/>
</dbReference>
<proteinExistence type="predicted"/>
<dbReference type="HOGENOM" id="CLU_2272870_0_0_7"/>
<sequence length="102" mass="12046">MLFILVSRHIQKIFSIVFLAIDTEHIIITELTYSNTLSFLSVKKLKKSINHSKINIFLLFLLKVNVAISLQIKFDLKFKFLISYHFLSFSKAIALNFQYWFV</sequence>
<evidence type="ECO:0000313" key="1">
    <source>
        <dbReference type="EMBL" id="CAG37854.1"/>
    </source>
</evidence>
<dbReference type="KEGG" id="dps:DPPA07"/>
<organism evidence="1 2">
    <name type="scientific">Desulfotalea psychrophila (strain LSv54 / DSM 12343)</name>
    <dbReference type="NCBI Taxonomy" id="177439"/>
    <lineage>
        <taxon>Bacteria</taxon>
        <taxon>Pseudomonadati</taxon>
        <taxon>Thermodesulfobacteriota</taxon>
        <taxon>Desulfobulbia</taxon>
        <taxon>Desulfobulbales</taxon>
        <taxon>Desulfocapsaceae</taxon>
        <taxon>Desulfotalea</taxon>
    </lineage>
</organism>
<dbReference type="AlphaFoldDB" id="Q6AI75"/>